<organism evidence="2">
    <name type="scientific">Arundo donax</name>
    <name type="common">Giant reed</name>
    <name type="synonym">Donax arundinaceus</name>
    <dbReference type="NCBI Taxonomy" id="35708"/>
    <lineage>
        <taxon>Eukaryota</taxon>
        <taxon>Viridiplantae</taxon>
        <taxon>Streptophyta</taxon>
        <taxon>Embryophyta</taxon>
        <taxon>Tracheophyta</taxon>
        <taxon>Spermatophyta</taxon>
        <taxon>Magnoliopsida</taxon>
        <taxon>Liliopsida</taxon>
        <taxon>Poales</taxon>
        <taxon>Poaceae</taxon>
        <taxon>PACMAD clade</taxon>
        <taxon>Arundinoideae</taxon>
        <taxon>Arundineae</taxon>
        <taxon>Arundo</taxon>
    </lineage>
</organism>
<evidence type="ECO:0000313" key="2">
    <source>
        <dbReference type="EMBL" id="JAD98559.1"/>
    </source>
</evidence>
<keyword evidence="1" id="KW-0812">Transmembrane</keyword>
<dbReference type="EMBL" id="GBRH01199336">
    <property type="protein sequence ID" value="JAD98559.1"/>
    <property type="molecule type" value="Transcribed_RNA"/>
</dbReference>
<evidence type="ECO:0000256" key="1">
    <source>
        <dbReference type="SAM" id="Phobius"/>
    </source>
</evidence>
<sequence>MNSKLLQLSCTKSIICLVFFPTFYCAFFTF</sequence>
<reference evidence="2" key="1">
    <citation type="submission" date="2014-09" db="EMBL/GenBank/DDBJ databases">
        <authorList>
            <person name="Magalhaes I.L.F."/>
            <person name="Oliveira U."/>
            <person name="Santos F.R."/>
            <person name="Vidigal T.H.D.A."/>
            <person name="Brescovit A.D."/>
            <person name="Santos A.J."/>
        </authorList>
    </citation>
    <scope>NUCLEOTIDE SEQUENCE</scope>
    <source>
        <tissue evidence="2">Shoot tissue taken approximately 20 cm above the soil surface</tissue>
    </source>
</reference>
<dbReference type="AlphaFoldDB" id="A0A0A9ECU3"/>
<keyword evidence="1" id="KW-0472">Membrane</keyword>
<accession>A0A0A9ECU3</accession>
<name>A0A0A9ECU3_ARUDO</name>
<proteinExistence type="predicted"/>
<keyword evidence="1" id="KW-1133">Transmembrane helix</keyword>
<feature type="transmembrane region" description="Helical" evidence="1">
    <location>
        <begin position="6"/>
        <end position="27"/>
    </location>
</feature>
<protein>
    <submittedName>
        <fullName evidence="2">Uncharacterized protein</fullName>
    </submittedName>
</protein>
<reference evidence="2" key="2">
    <citation type="journal article" date="2015" name="Data Brief">
        <title>Shoot transcriptome of the giant reed, Arundo donax.</title>
        <authorList>
            <person name="Barrero R.A."/>
            <person name="Guerrero F.D."/>
            <person name="Moolhuijzen P."/>
            <person name="Goolsby J.A."/>
            <person name="Tidwell J."/>
            <person name="Bellgard S.E."/>
            <person name="Bellgard M.I."/>
        </authorList>
    </citation>
    <scope>NUCLEOTIDE SEQUENCE</scope>
    <source>
        <tissue evidence="2">Shoot tissue taken approximately 20 cm above the soil surface</tissue>
    </source>
</reference>